<proteinExistence type="predicted"/>
<dbReference type="RefSeq" id="XP_013262777.1">
    <property type="nucleotide sequence ID" value="XM_013407323.1"/>
</dbReference>
<dbReference type="EMBL" id="AMGV01000003">
    <property type="protein sequence ID" value="KEF60187.1"/>
    <property type="molecule type" value="Genomic_DNA"/>
</dbReference>
<gene>
    <name evidence="2" type="ORF">A1O9_05037</name>
</gene>
<evidence type="ECO:0000313" key="3">
    <source>
        <dbReference type="Proteomes" id="UP000027920"/>
    </source>
</evidence>
<protein>
    <recommendedName>
        <fullName evidence="4">N-acetyltransferase domain-containing protein</fullName>
    </recommendedName>
</protein>
<name>A0A072PKA2_9EURO</name>
<dbReference type="PANTHER" id="PTHR42791">
    <property type="entry name" value="GNAT FAMILY ACETYLTRANSFERASE"/>
    <property type="match status" value="1"/>
</dbReference>
<sequence>MPKGDLPKVTIGASEEYNEKTASIVSHAMLPSAMWALFFKDGPDGIGLDAPDEETLPVYNSVVKQFLAPGAALGAFVTEAGDFAACASWWPPGSHTPPDDLNHNEADEHEHDQPSEETSLMAAFGREVGKIHRELIWSRYGQHYWHLGLLARDPRRPAVPGAVRAVLQPVIDQAAAERQPIWLVTTSEHARDVYLHFGWQVVRVVTVRGHVQWCMILHAPAES</sequence>
<feature type="region of interest" description="Disordered" evidence="1">
    <location>
        <begin position="94"/>
        <end position="116"/>
    </location>
</feature>
<dbReference type="PANTHER" id="PTHR42791:SF2">
    <property type="entry name" value="N-ACETYLTRANSFERASE DOMAIN-CONTAINING PROTEIN"/>
    <property type="match status" value="1"/>
</dbReference>
<dbReference type="VEuPathDB" id="FungiDB:A1O9_05037"/>
<evidence type="ECO:0000256" key="1">
    <source>
        <dbReference type="SAM" id="MobiDB-lite"/>
    </source>
</evidence>
<dbReference type="InterPro" id="IPR052523">
    <property type="entry name" value="Trichothecene_AcTrans"/>
</dbReference>
<reference evidence="2 3" key="1">
    <citation type="submission" date="2013-03" db="EMBL/GenBank/DDBJ databases">
        <title>The Genome Sequence of Exophiala aquamarina CBS 119918.</title>
        <authorList>
            <consortium name="The Broad Institute Genomics Platform"/>
            <person name="Cuomo C."/>
            <person name="de Hoog S."/>
            <person name="Gorbushina A."/>
            <person name="Walker B."/>
            <person name="Young S.K."/>
            <person name="Zeng Q."/>
            <person name="Gargeya S."/>
            <person name="Fitzgerald M."/>
            <person name="Haas B."/>
            <person name="Abouelleil A."/>
            <person name="Allen A.W."/>
            <person name="Alvarado L."/>
            <person name="Arachchi H.M."/>
            <person name="Berlin A.M."/>
            <person name="Chapman S.B."/>
            <person name="Gainer-Dewar J."/>
            <person name="Goldberg J."/>
            <person name="Griggs A."/>
            <person name="Gujja S."/>
            <person name="Hansen M."/>
            <person name="Howarth C."/>
            <person name="Imamovic A."/>
            <person name="Ireland A."/>
            <person name="Larimer J."/>
            <person name="McCowan C."/>
            <person name="Murphy C."/>
            <person name="Pearson M."/>
            <person name="Poon T.W."/>
            <person name="Priest M."/>
            <person name="Roberts A."/>
            <person name="Saif S."/>
            <person name="Shea T."/>
            <person name="Sisk P."/>
            <person name="Sykes S."/>
            <person name="Wortman J."/>
            <person name="Nusbaum C."/>
            <person name="Birren B."/>
        </authorList>
    </citation>
    <scope>NUCLEOTIDE SEQUENCE [LARGE SCALE GENOMIC DNA]</scope>
    <source>
        <strain evidence="2 3">CBS 119918</strain>
    </source>
</reference>
<dbReference type="GeneID" id="25279964"/>
<dbReference type="HOGENOM" id="CLU_069195_1_0_1"/>
<evidence type="ECO:0000313" key="2">
    <source>
        <dbReference type="EMBL" id="KEF60187.1"/>
    </source>
</evidence>
<feature type="compositionally biased region" description="Basic and acidic residues" evidence="1">
    <location>
        <begin position="97"/>
        <end position="114"/>
    </location>
</feature>
<dbReference type="Proteomes" id="UP000027920">
    <property type="component" value="Unassembled WGS sequence"/>
</dbReference>
<dbReference type="InterPro" id="IPR016181">
    <property type="entry name" value="Acyl_CoA_acyltransferase"/>
</dbReference>
<organism evidence="2 3">
    <name type="scientific">Exophiala aquamarina CBS 119918</name>
    <dbReference type="NCBI Taxonomy" id="1182545"/>
    <lineage>
        <taxon>Eukaryota</taxon>
        <taxon>Fungi</taxon>
        <taxon>Dikarya</taxon>
        <taxon>Ascomycota</taxon>
        <taxon>Pezizomycotina</taxon>
        <taxon>Eurotiomycetes</taxon>
        <taxon>Chaetothyriomycetidae</taxon>
        <taxon>Chaetothyriales</taxon>
        <taxon>Herpotrichiellaceae</taxon>
        <taxon>Exophiala</taxon>
    </lineage>
</organism>
<dbReference type="Gene3D" id="3.40.630.30">
    <property type="match status" value="1"/>
</dbReference>
<accession>A0A072PKA2</accession>
<dbReference type="SUPFAM" id="SSF55729">
    <property type="entry name" value="Acyl-CoA N-acyltransferases (Nat)"/>
    <property type="match status" value="1"/>
</dbReference>
<dbReference type="AlphaFoldDB" id="A0A072PKA2"/>
<comment type="caution">
    <text evidence="2">The sequence shown here is derived from an EMBL/GenBank/DDBJ whole genome shotgun (WGS) entry which is preliminary data.</text>
</comment>
<keyword evidence="3" id="KW-1185">Reference proteome</keyword>
<evidence type="ECO:0008006" key="4">
    <source>
        <dbReference type="Google" id="ProtNLM"/>
    </source>
</evidence>
<dbReference type="OrthoDB" id="410198at2759"/>